<dbReference type="RefSeq" id="WP_160771509.1">
    <property type="nucleotide sequence ID" value="NZ_WTYV01000002.1"/>
</dbReference>
<dbReference type="Gene3D" id="1.20.144.10">
    <property type="entry name" value="Phosphatidic acid phosphatase type 2/haloperoxidase"/>
    <property type="match status" value="2"/>
</dbReference>
<accession>A0A844YVQ0</accession>
<dbReference type="PANTHER" id="PTHR14969">
    <property type="entry name" value="SPHINGOSINE-1-PHOSPHATE PHOSPHOHYDROLASE"/>
    <property type="match status" value="1"/>
</dbReference>
<dbReference type="Proteomes" id="UP000466966">
    <property type="component" value="Unassembled WGS sequence"/>
</dbReference>
<feature type="transmembrane region" description="Helical" evidence="2">
    <location>
        <begin position="149"/>
        <end position="167"/>
    </location>
</feature>
<dbReference type="Pfam" id="PF01569">
    <property type="entry name" value="PAP2"/>
    <property type="match status" value="1"/>
</dbReference>
<organism evidence="4 5">
    <name type="scientific">Alteraurantiacibacter buctensis</name>
    <dbReference type="NCBI Taxonomy" id="1503981"/>
    <lineage>
        <taxon>Bacteria</taxon>
        <taxon>Pseudomonadati</taxon>
        <taxon>Pseudomonadota</taxon>
        <taxon>Alphaproteobacteria</taxon>
        <taxon>Sphingomonadales</taxon>
        <taxon>Erythrobacteraceae</taxon>
        <taxon>Alteraurantiacibacter</taxon>
    </lineage>
</organism>
<dbReference type="AlphaFoldDB" id="A0A844YVQ0"/>
<feature type="domain" description="Phosphatidic acid phosphatase type 2/haloperoxidase" evidence="3">
    <location>
        <begin position="104"/>
        <end position="217"/>
    </location>
</feature>
<evidence type="ECO:0000313" key="5">
    <source>
        <dbReference type="Proteomes" id="UP000466966"/>
    </source>
</evidence>
<dbReference type="CDD" id="cd03392">
    <property type="entry name" value="PAP2_like_2"/>
    <property type="match status" value="1"/>
</dbReference>
<evidence type="ECO:0000313" key="4">
    <source>
        <dbReference type="EMBL" id="MXO71609.1"/>
    </source>
</evidence>
<dbReference type="PANTHER" id="PTHR14969:SF13">
    <property type="entry name" value="AT30094P"/>
    <property type="match status" value="1"/>
</dbReference>
<gene>
    <name evidence="4" type="ORF">GRI99_08130</name>
</gene>
<feature type="transmembrane region" description="Helical" evidence="2">
    <location>
        <begin position="16"/>
        <end position="35"/>
    </location>
</feature>
<sequence length="248" mass="26672">MTFTDLRAHWAREQKWLVLFLASAALVWAFVKLAGEMVEGETTALDRTITLLFRVPGNPAQPIGPAWLPGTMIDLSALGSVVVLTLVSLLAVALLLFRKRRRLAAVMAAATGGGALASMLLKDLFARPRPDIVPHLVEVNTMSFPSGHATNSAIVYLTVAMVLARNFEDRPTRLFILASAVLLVIGVGVTRVFLGVHYPSDVVAGWTAGAAWALAMGALTARLQRQHKVEQPEEPQHNPAPTDKAAGE</sequence>
<feature type="transmembrane region" description="Helical" evidence="2">
    <location>
        <begin position="103"/>
        <end position="121"/>
    </location>
</feature>
<evidence type="ECO:0000259" key="3">
    <source>
        <dbReference type="SMART" id="SM00014"/>
    </source>
</evidence>
<dbReference type="OrthoDB" id="9801622at2"/>
<proteinExistence type="predicted"/>
<name>A0A844YVQ0_9SPHN</name>
<feature type="compositionally biased region" description="Basic and acidic residues" evidence="1">
    <location>
        <begin position="227"/>
        <end position="236"/>
    </location>
</feature>
<feature type="region of interest" description="Disordered" evidence="1">
    <location>
        <begin position="226"/>
        <end position="248"/>
    </location>
</feature>
<protein>
    <submittedName>
        <fullName evidence="4">Phosphatase PAP2 family protein</fullName>
    </submittedName>
</protein>
<dbReference type="InterPro" id="IPR036938">
    <property type="entry name" value="PAP2/HPO_sf"/>
</dbReference>
<keyword evidence="2" id="KW-0812">Transmembrane</keyword>
<feature type="transmembrane region" description="Helical" evidence="2">
    <location>
        <begin position="202"/>
        <end position="221"/>
    </location>
</feature>
<keyword evidence="2" id="KW-1133">Transmembrane helix</keyword>
<feature type="transmembrane region" description="Helical" evidence="2">
    <location>
        <begin position="75"/>
        <end position="96"/>
    </location>
</feature>
<keyword evidence="5" id="KW-1185">Reference proteome</keyword>
<reference evidence="4 5" key="1">
    <citation type="submission" date="2019-12" db="EMBL/GenBank/DDBJ databases">
        <title>Genomic-based taxomic classification of the family Erythrobacteraceae.</title>
        <authorList>
            <person name="Xu L."/>
        </authorList>
    </citation>
    <scope>NUCLEOTIDE SEQUENCE [LARGE SCALE GENOMIC DNA]</scope>
    <source>
        <strain evidence="4 5">M0322</strain>
    </source>
</reference>
<evidence type="ECO:0000256" key="2">
    <source>
        <dbReference type="SAM" id="Phobius"/>
    </source>
</evidence>
<keyword evidence="2" id="KW-0472">Membrane</keyword>
<dbReference type="SUPFAM" id="SSF48317">
    <property type="entry name" value="Acid phosphatase/Vanadium-dependent haloperoxidase"/>
    <property type="match status" value="1"/>
</dbReference>
<comment type="caution">
    <text evidence="4">The sequence shown here is derived from an EMBL/GenBank/DDBJ whole genome shotgun (WGS) entry which is preliminary data.</text>
</comment>
<dbReference type="InterPro" id="IPR000326">
    <property type="entry name" value="PAP2/HPO"/>
</dbReference>
<feature type="transmembrane region" description="Helical" evidence="2">
    <location>
        <begin position="174"/>
        <end position="196"/>
    </location>
</feature>
<dbReference type="EMBL" id="WTYV01000002">
    <property type="protein sequence ID" value="MXO71609.1"/>
    <property type="molecule type" value="Genomic_DNA"/>
</dbReference>
<dbReference type="SMART" id="SM00014">
    <property type="entry name" value="acidPPc"/>
    <property type="match status" value="1"/>
</dbReference>
<evidence type="ECO:0000256" key="1">
    <source>
        <dbReference type="SAM" id="MobiDB-lite"/>
    </source>
</evidence>